<gene>
    <name evidence="2" type="ORF">H5410_011501</name>
</gene>
<feature type="compositionally biased region" description="Low complexity" evidence="1">
    <location>
        <begin position="16"/>
        <end position="29"/>
    </location>
</feature>
<protein>
    <submittedName>
        <fullName evidence="2">Uncharacterized protein</fullName>
    </submittedName>
</protein>
<evidence type="ECO:0000313" key="2">
    <source>
        <dbReference type="EMBL" id="KAG5626283.1"/>
    </source>
</evidence>
<dbReference type="EMBL" id="JACXVP010000002">
    <property type="protein sequence ID" value="KAG5626283.1"/>
    <property type="molecule type" value="Genomic_DNA"/>
</dbReference>
<organism evidence="2 3">
    <name type="scientific">Solanum commersonii</name>
    <name type="common">Commerson's wild potato</name>
    <name type="synonym">Commerson's nightshade</name>
    <dbReference type="NCBI Taxonomy" id="4109"/>
    <lineage>
        <taxon>Eukaryota</taxon>
        <taxon>Viridiplantae</taxon>
        <taxon>Streptophyta</taxon>
        <taxon>Embryophyta</taxon>
        <taxon>Tracheophyta</taxon>
        <taxon>Spermatophyta</taxon>
        <taxon>Magnoliopsida</taxon>
        <taxon>eudicotyledons</taxon>
        <taxon>Gunneridae</taxon>
        <taxon>Pentapetalae</taxon>
        <taxon>asterids</taxon>
        <taxon>lamiids</taxon>
        <taxon>Solanales</taxon>
        <taxon>Solanaceae</taxon>
        <taxon>Solanoideae</taxon>
        <taxon>Solaneae</taxon>
        <taxon>Solanum</taxon>
    </lineage>
</organism>
<evidence type="ECO:0000256" key="1">
    <source>
        <dbReference type="SAM" id="MobiDB-lite"/>
    </source>
</evidence>
<dbReference type="OrthoDB" id="1278616at2759"/>
<dbReference type="Proteomes" id="UP000824120">
    <property type="component" value="Chromosome 2"/>
</dbReference>
<name>A0A9J6APU6_SOLCO</name>
<evidence type="ECO:0000313" key="3">
    <source>
        <dbReference type="Proteomes" id="UP000824120"/>
    </source>
</evidence>
<proteinExistence type="predicted"/>
<dbReference type="AlphaFoldDB" id="A0A9J6APU6"/>
<comment type="caution">
    <text evidence="2">The sequence shown here is derived from an EMBL/GenBank/DDBJ whole genome shotgun (WGS) entry which is preliminary data.</text>
</comment>
<feature type="region of interest" description="Disordered" evidence="1">
    <location>
        <begin position="14"/>
        <end position="33"/>
    </location>
</feature>
<sequence>MARHPSSWACIRTESSDVSGGFSRSKSSSTLKGNGLHRWMEDIDVEGCQNMNQLLMLKEQLEGTTKKIVSKASESFQAFFV</sequence>
<keyword evidence="3" id="KW-1185">Reference proteome</keyword>
<accession>A0A9J6APU6</accession>
<reference evidence="2 3" key="1">
    <citation type="submission" date="2020-09" db="EMBL/GenBank/DDBJ databases">
        <title>De no assembly of potato wild relative species, Solanum commersonii.</title>
        <authorList>
            <person name="Cho K."/>
        </authorList>
    </citation>
    <scope>NUCLEOTIDE SEQUENCE [LARGE SCALE GENOMIC DNA]</scope>
    <source>
        <strain evidence="2">LZ3.2</strain>
        <tissue evidence="2">Leaf</tissue>
    </source>
</reference>